<evidence type="ECO:0000313" key="2">
    <source>
        <dbReference type="EMBL" id="MQM26313.1"/>
    </source>
</evidence>
<evidence type="ECO:0000313" key="3">
    <source>
        <dbReference type="Proteomes" id="UP000477750"/>
    </source>
</evidence>
<keyword evidence="1" id="KW-0732">Signal</keyword>
<comment type="caution">
    <text evidence="2">The sequence shown here is derived from an EMBL/GenBank/DDBJ whole genome shotgun (WGS) entry which is preliminary data.</text>
</comment>
<dbReference type="AlphaFoldDB" id="A0A6L5G9R1"/>
<gene>
    <name evidence="2" type="ORF">GFD30_12135</name>
</gene>
<dbReference type="EMBL" id="WIAO01000013">
    <property type="protein sequence ID" value="MQM26313.1"/>
    <property type="molecule type" value="Genomic_DNA"/>
</dbReference>
<name>A0A6L5G9R1_9ACTN</name>
<sequence>MRNTTMAAVSAAAAAAAFSGDAAQASTPDWLTLAAVETGHDSVLPSVCETGTPGAITGPACDTVLGSLSANEWTGAPLPELHESDGGVRLVDIDLRNFATWKVCGVAVGASTRGAHCDNSIQDQEEPVNAERGNALVNADATGALQWSVCGVSVGEVIVVPYC</sequence>
<dbReference type="Proteomes" id="UP000477750">
    <property type="component" value="Unassembled WGS sequence"/>
</dbReference>
<evidence type="ECO:0000256" key="1">
    <source>
        <dbReference type="SAM" id="SignalP"/>
    </source>
</evidence>
<organism evidence="2 3">
    <name type="scientific">Glycomyces albidus</name>
    <dbReference type="NCBI Taxonomy" id="2656774"/>
    <lineage>
        <taxon>Bacteria</taxon>
        <taxon>Bacillati</taxon>
        <taxon>Actinomycetota</taxon>
        <taxon>Actinomycetes</taxon>
        <taxon>Glycomycetales</taxon>
        <taxon>Glycomycetaceae</taxon>
        <taxon>Glycomyces</taxon>
    </lineage>
</organism>
<evidence type="ECO:0008006" key="4">
    <source>
        <dbReference type="Google" id="ProtNLM"/>
    </source>
</evidence>
<proteinExistence type="predicted"/>
<feature type="signal peptide" evidence="1">
    <location>
        <begin position="1"/>
        <end position="22"/>
    </location>
</feature>
<protein>
    <recommendedName>
        <fullName evidence="4">Secreted protein</fullName>
    </recommendedName>
</protein>
<dbReference type="RefSeq" id="WP_153025488.1">
    <property type="nucleotide sequence ID" value="NZ_WIAO01000013.1"/>
</dbReference>
<keyword evidence="3" id="KW-1185">Reference proteome</keyword>
<reference evidence="2 3" key="1">
    <citation type="submission" date="2019-10" db="EMBL/GenBank/DDBJ databases">
        <title>Glycomyces albidus sp. nov., a novel actinomycete isolated from rhizosphere soil of wheat (Triticum aestivum L.).</title>
        <authorList>
            <person name="Qian L."/>
        </authorList>
    </citation>
    <scope>NUCLEOTIDE SEQUENCE [LARGE SCALE GENOMIC DNA]</scope>
    <source>
        <strain evidence="2 3">NEAU-7082</strain>
    </source>
</reference>
<accession>A0A6L5G9R1</accession>
<feature type="chain" id="PRO_5039495943" description="Secreted protein" evidence="1">
    <location>
        <begin position="23"/>
        <end position="163"/>
    </location>
</feature>